<gene>
    <name evidence="1" type="primary">jg18144</name>
    <name evidence="1" type="ORF">PAEG_LOCUS10766</name>
</gene>
<dbReference type="OrthoDB" id="405996at2759"/>
<dbReference type="Proteomes" id="UP000838756">
    <property type="component" value="Unassembled WGS sequence"/>
</dbReference>
<protein>
    <submittedName>
        <fullName evidence="1">Jg18144 protein</fullName>
    </submittedName>
</protein>
<name>A0A8S4R8F0_9NEOP</name>
<proteinExistence type="predicted"/>
<accession>A0A8S4R8F0</accession>
<evidence type="ECO:0000313" key="1">
    <source>
        <dbReference type="EMBL" id="CAH2232534.1"/>
    </source>
</evidence>
<dbReference type="AlphaFoldDB" id="A0A8S4R8F0"/>
<keyword evidence="2" id="KW-1185">Reference proteome</keyword>
<evidence type="ECO:0000313" key="2">
    <source>
        <dbReference type="Proteomes" id="UP000838756"/>
    </source>
</evidence>
<organism evidence="1 2">
    <name type="scientific">Pararge aegeria aegeria</name>
    <dbReference type="NCBI Taxonomy" id="348720"/>
    <lineage>
        <taxon>Eukaryota</taxon>
        <taxon>Metazoa</taxon>
        <taxon>Ecdysozoa</taxon>
        <taxon>Arthropoda</taxon>
        <taxon>Hexapoda</taxon>
        <taxon>Insecta</taxon>
        <taxon>Pterygota</taxon>
        <taxon>Neoptera</taxon>
        <taxon>Endopterygota</taxon>
        <taxon>Lepidoptera</taxon>
        <taxon>Glossata</taxon>
        <taxon>Ditrysia</taxon>
        <taxon>Papilionoidea</taxon>
        <taxon>Nymphalidae</taxon>
        <taxon>Satyrinae</taxon>
        <taxon>Satyrini</taxon>
        <taxon>Parargina</taxon>
        <taxon>Pararge</taxon>
    </lineage>
</organism>
<reference evidence="1" key="1">
    <citation type="submission" date="2022-03" db="EMBL/GenBank/DDBJ databases">
        <authorList>
            <person name="Lindestad O."/>
        </authorList>
    </citation>
    <scope>NUCLEOTIDE SEQUENCE</scope>
</reference>
<dbReference type="EMBL" id="CAKXAJ010024902">
    <property type="protein sequence ID" value="CAH2232534.1"/>
    <property type="molecule type" value="Genomic_DNA"/>
</dbReference>
<sequence>MASNPTDKDVPLSDLVFRCDVAYKPIRGITTILPNRLARYHLRLHHDLPPVTGVVIANRRIIPISVSEDQVQSPGRVSHFCGAINVLSN</sequence>
<comment type="caution">
    <text evidence="1">The sequence shown here is derived from an EMBL/GenBank/DDBJ whole genome shotgun (WGS) entry which is preliminary data.</text>
</comment>